<evidence type="ECO:0000313" key="1">
    <source>
        <dbReference type="EMBL" id="MRN56930.1"/>
    </source>
</evidence>
<comment type="caution">
    <text evidence="1">The sequence shown here is derived from an EMBL/GenBank/DDBJ whole genome shotgun (WGS) entry which is preliminary data.</text>
</comment>
<evidence type="ECO:0000313" key="2">
    <source>
        <dbReference type="Proteomes" id="UP000463051"/>
    </source>
</evidence>
<dbReference type="EMBL" id="WJXB01000017">
    <property type="protein sequence ID" value="MRN56930.1"/>
    <property type="molecule type" value="Genomic_DNA"/>
</dbReference>
<protein>
    <submittedName>
        <fullName evidence="1">Uncharacterized protein</fullName>
    </submittedName>
</protein>
<name>A0A7X2HBG0_9BACL</name>
<dbReference type="Proteomes" id="UP000463051">
    <property type="component" value="Unassembled WGS sequence"/>
</dbReference>
<gene>
    <name evidence="1" type="ORF">GJB61_28680</name>
</gene>
<proteinExistence type="predicted"/>
<keyword evidence="2" id="KW-1185">Reference proteome</keyword>
<dbReference type="RefSeq" id="WP_154122431.1">
    <property type="nucleotide sequence ID" value="NZ_WJXB01000017.1"/>
</dbReference>
<accession>A0A7X2HBG0</accession>
<reference evidence="1 2" key="1">
    <citation type="submission" date="2019-11" db="EMBL/GenBank/DDBJ databases">
        <title>Paenibacillus monticola sp. nov., a novel PGPR strain isolated from mountain sample in China.</title>
        <authorList>
            <person name="Zhao Q."/>
            <person name="Li H.-P."/>
            <person name="Zhang J.-L."/>
        </authorList>
    </citation>
    <scope>NUCLEOTIDE SEQUENCE [LARGE SCALE GENOMIC DNA]</scope>
    <source>
        <strain evidence="1 2">LC-T2</strain>
    </source>
</reference>
<dbReference type="AlphaFoldDB" id="A0A7X2HBG0"/>
<organism evidence="1 2">
    <name type="scientific">Paenibacillus monticola</name>
    <dbReference type="NCBI Taxonomy" id="2666075"/>
    <lineage>
        <taxon>Bacteria</taxon>
        <taxon>Bacillati</taxon>
        <taxon>Bacillota</taxon>
        <taxon>Bacilli</taxon>
        <taxon>Bacillales</taxon>
        <taxon>Paenibacillaceae</taxon>
        <taxon>Paenibacillus</taxon>
    </lineage>
</organism>
<sequence>MMALTSYNNVFTLRAMRPLVCRGISEKRSQQTTLHWLSPSDPGLAP</sequence>